<name>A0A1D7QNB9_9SPHI</name>
<dbReference type="GO" id="GO:0016757">
    <property type="term" value="F:glycosyltransferase activity"/>
    <property type="evidence" value="ECO:0007669"/>
    <property type="project" value="UniProtKB-KW"/>
</dbReference>
<sequence length="407" mass="46530">MLLLIILNCLFALKIVIYFFLPKKGYRSKNSAPIAAPIVNDDIEPVGVDIIVPMFNEEKVIIRTIEALRKIDYKKLCITIIDDGSEDDTLHLVRQHYEGLPNFNIIHQPNKGKAAALNNAIENSSHEIIICIDADTLVKPDLIDKLLPYFKDPRVAAVAGNIKVSNRSNLITQIQSTEYTTMYNYDRNLFESVNGILIIPGALGAFRREVVYSIGGYTSDTLAEDTELTLRILCNDYLIRNAADAEGYTEVPASLKMFIRQRIRWKVGTVQVLSSYPFSHPNKILLFLIIPYNWIFGMFLPLITPIVDYFVIYQCLFMHDFSLLPAYLCFIGIDSLICSAIILLSKERPLQILFMVFQRFLLRQLVLLTYITMVVKAFKGSLFKWEKITRYGEVQNIPETKTRPVKI</sequence>
<evidence type="ECO:0000256" key="4">
    <source>
        <dbReference type="SAM" id="Phobius"/>
    </source>
</evidence>
<keyword evidence="4" id="KW-1133">Transmembrane helix</keyword>
<evidence type="ECO:0000259" key="5">
    <source>
        <dbReference type="Pfam" id="PF00535"/>
    </source>
</evidence>
<keyword evidence="4" id="KW-0812">Transmembrane</keyword>
<evidence type="ECO:0000256" key="3">
    <source>
        <dbReference type="ARBA" id="ARBA00022679"/>
    </source>
</evidence>
<keyword evidence="2" id="KW-0328">Glycosyltransferase</keyword>
<evidence type="ECO:0000256" key="1">
    <source>
        <dbReference type="ARBA" id="ARBA00006739"/>
    </source>
</evidence>
<dbReference type="SUPFAM" id="SSF53448">
    <property type="entry name" value="Nucleotide-diphospho-sugar transferases"/>
    <property type="match status" value="1"/>
</dbReference>
<dbReference type="PANTHER" id="PTHR43630">
    <property type="entry name" value="POLY-BETA-1,6-N-ACETYL-D-GLUCOSAMINE SYNTHASE"/>
    <property type="match status" value="1"/>
</dbReference>
<dbReference type="Proteomes" id="UP000094313">
    <property type="component" value="Chromosome"/>
</dbReference>
<keyword evidence="3" id="KW-0808">Transferase</keyword>
<dbReference type="Pfam" id="PF00535">
    <property type="entry name" value="Glycos_transf_2"/>
    <property type="match status" value="1"/>
</dbReference>
<dbReference type="InterPro" id="IPR029044">
    <property type="entry name" value="Nucleotide-diphossugar_trans"/>
</dbReference>
<dbReference type="InterPro" id="IPR001173">
    <property type="entry name" value="Glyco_trans_2-like"/>
</dbReference>
<dbReference type="KEGG" id="psty:BFS30_25135"/>
<protein>
    <recommendedName>
        <fullName evidence="5">Glycosyltransferase 2-like domain-containing protein</fullName>
    </recommendedName>
</protein>
<proteinExistence type="inferred from homology"/>
<reference evidence="6 7" key="1">
    <citation type="submission" date="2016-08" db="EMBL/GenBank/DDBJ databases">
        <authorList>
            <person name="Seilhamer J.J."/>
        </authorList>
    </citation>
    <scope>NUCLEOTIDE SEQUENCE [LARGE SCALE GENOMIC DNA]</scope>
    <source>
        <strain evidence="6 7">DX4</strain>
    </source>
</reference>
<feature type="transmembrane region" description="Helical" evidence="4">
    <location>
        <begin position="5"/>
        <end position="21"/>
    </location>
</feature>
<accession>A0A1D7QNB9</accession>
<keyword evidence="7" id="KW-1185">Reference proteome</keyword>
<feature type="transmembrane region" description="Helical" evidence="4">
    <location>
        <begin position="324"/>
        <end position="344"/>
    </location>
</feature>
<evidence type="ECO:0000256" key="2">
    <source>
        <dbReference type="ARBA" id="ARBA00022676"/>
    </source>
</evidence>
<organism evidence="6 7">
    <name type="scientific">Pedobacter steynii</name>
    <dbReference type="NCBI Taxonomy" id="430522"/>
    <lineage>
        <taxon>Bacteria</taxon>
        <taxon>Pseudomonadati</taxon>
        <taxon>Bacteroidota</taxon>
        <taxon>Sphingobacteriia</taxon>
        <taxon>Sphingobacteriales</taxon>
        <taxon>Sphingobacteriaceae</taxon>
        <taxon>Pedobacter</taxon>
    </lineage>
</organism>
<dbReference type="AlphaFoldDB" id="A0A1D7QNB9"/>
<keyword evidence="4" id="KW-0472">Membrane</keyword>
<dbReference type="EMBL" id="CP017141">
    <property type="protein sequence ID" value="AOM80154.1"/>
    <property type="molecule type" value="Genomic_DNA"/>
</dbReference>
<dbReference type="PANTHER" id="PTHR43630:SF1">
    <property type="entry name" value="POLY-BETA-1,6-N-ACETYL-D-GLUCOSAMINE SYNTHASE"/>
    <property type="match status" value="1"/>
</dbReference>
<dbReference type="Gene3D" id="3.90.550.10">
    <property type="entry name" value="Spore Coat Polysaccharide Biosynthesis Protein SpsA, Chain A"/>
    <property type="match status" value="1"/>
</dbReference>
<dbReference type="CDD" id="cd06423">
    <property type="entry name" value="CESA_like"/>
    <property type="match status" value="1"/>
</dbReference>
<feature type="transmembrane region" description="Helical" evidence="4">
    <location>
        <begin position="284"/>
        <end position="304"/>
    </location>
</feature>
<evidence type="ECO:0000313" key="6">
    <source>
        <dbReference type="EMBL" id="AOM80154.1"/>
    </source>
</evidence>
<dbReference type="RefSeq" id="WP_069381816.1">
    <property type="nucleotide sequence ID" value="NZ_CP017141.1"/>
</dbReference>
<evidence type="ECO:0000313" key="7">
    <source>
        <dbReference type="Proteomes" id="UP000094313"/>
    </source>
</evidence>
<gene>
    <name evidence="6" type="ORF">BFS30_25135</name>
</gene>
<dbReference type="OrthoDB" id="9766299at2"/>
<feature type="domain" description="Glycosyltransferase 2-like" evidence="5">
    <location>
        <begin position="50"/>
        <end position="213"/>
    </location>
</feature>
<comment type="similarity">
    <text evidence="1">Belongs to the glycosyltransferase 2 family.</text>
</comment>